<sequence length="1246" mass="141102">MAGLKRIVLIDTHLPGVVELKLDGHTNICGTNASGKTTLQRLIPVFYGEYPSRVVPATRDSFERWYLPRLSSFIIYEYARADGDICQAVLSSNGTGVNYRLVGKPFDIDDYLIKQKSGKHVSVSSAELARAMKRNNVMVTSLLNTKDFRAIVQNDHGVLNQSGNGRELLGYAKIFSLCEPSKHMRHIEKLAKAVHSKEGKMETIKAMIAAILEEDGVTPPTSGLSRNRVDDWIKECQLIKQFDNIRPEFSKLEQADMALSSIEQLLANLKHSFELDKVHLSTRVDTTKNELDENTFQRKQTDSQWHDTRDHLNQVISSARADVEKYTSELDTVEREFDKWQDQNIDQLKEDVANLAQWQNARELADSRYLLLTEKHQDIESAYNKRLAELGDKLSLSLESLSAARQEAAETKAEQTQQEHEAIARIRDDYAGQLSTLQANYQTASGELKVAEAELKASLSNAGYNEFEQSQLDLLDAATKEASVNEDAARAAYRQTQQAHSKAVQFRQDASNALDKARVAFQKEESAVSKINSLLYPGEGSLLEFLRANVDDWELTLGKVLRPELLDRNDLSPSVTKAAEDAKSDTSETSTSLMGINLALSELETPEYAQTEQALKQQLQLAETRQAASLAAQNECETRLAKANEDVRNAELSMTQKDNAVKSAEASRKRAQQDRDSLLSEYQQALSARKQKAKTKLEANLQAQKQAKAQYELSRDEIKDQQRESETEHSFHWQQLIADSTGRISQIDKDMQQAKANAARDREDMQKWLENELNNRGVDIDEIGQLKKQINKLKEDINRTETHRHKVADYERWYTTIFTKQKVVWQDELAKARKSLGESERGLAQKQSEYKATREQLLEMQASLETRLKTATDQLEQVRSLSKSLSKLTLQAAKEFTEIKHDDVSVNQRISEVQGHLQERDTLYSDIRAYVERFDQLIAAQAGTGLSDTWERAREECATINAHGVKSFDHRRMVSHLSQLLNVIVPQKLQGLREQGRIFGADLSQYYFVLADIDKRIVSQSRRITQEVDGELFLDGVSDSAVKIRSRISELEFWPELEQFRKLYEHWMEEGANTLPDEEYGLSMRRVLDILGRAALTGGISKLLDIELHLREGKSDLVIRTDRQLNESSSHGMAYLILCKFLLAFTRLLRGDAEATVHWPIDELGTLHQSNVKKIFDACQNNNISVVGAFPNPESEVLTLFENRYLIDKVTRQLQVVQPRTSGIAARLQAKKAQDKGNAASQETLS</sequence>
<evidence type="ECO:0000313" key="4">
    <source>
        <dbReference type="Proteomes" id="UP001170717"/>
    </source>
</evidence>
<accession>A0AAW7Z539</accession>
<feature type="coiled-coil region" evidence="1">
    <location>
        <begin position="316"/>
        <end position="350"/>
    </location>
</feature>
<keyword evidence="1" id="KW-0175">Coiled coil</keyword>
<feature type="region of interest" description="Disordered" evidence="2">
    <location>
        <begin position="712"/>
        <end position="731"/>
    </location>
</feature>
<feature type="region of interest" description="Disordered" evidence="2">
    <location>
        <begin position="572"/>
        <end position="591"/>
    </location>
</feature>
<evidence type="ECO:0000256" key="2">
    <source>
        <dbReference type="SAM" id="MobiDB-lite"/>
    </source>
</evidence>
<comment type="caution">
    <text evidence="3">The sequence shown here is derived from an EMBL/GenBank/DDBJ whole genome shotgun (WGS) entry which is preliminary data.</text>
</comment>
<feature type="coiled-coil region" evidence="1">
    <location>
        <begin position="398"/>
        <end position="454"/>
    </location>
</feature>
<name>A0AAW7Z539_9ALTE</name>
<dbReference type="Pfam" id="PF12128">
    <property type="entry name" value="DUF3584"/>
    <property type="match status" value="1"/>
</dbReference>
<evidence type="ECO:0000313" key="3">
    <source>
        <dbReference type="EMBL" id="MDO6578220.1"/>
    </source>
</evidence>
<feature type="coiled-coil region" evidence="1">
    <location>
        <begin position="843"/>
        <end position="881"/>
    </location>
</feature>
<organism evidence="3 4">
    <name type="scientific">Alteromonas stellipolaris</name>
    <dbReference type="NCBI Taxonomy" id="233316"/>
    <lineage>
        <taxon>Bacteria</taxon>
        <taxon>Pseudomonadati</taxon>
        <taxon>Pseudomonadota</taxon>
        <taxon>Gammaproteobacteria</taxon>
        <taxon>Alteromonadales</taxon>
        <taxon>Alteromonadaceae</taxon>
        <taxon>Alteromonas/Salinimonas group</taxon>
        <taxon>Alteromonas</taxon>
    </lineage>
</organism>
<keyword evidence="3" id="KW-0547">Nucleotide-binding</keyword>
<dbReference type="AlphaFoldDB" id="A0AAW7Z539"/>
<gene>
    <name evidence="3" type="ORF">Q4527_12495</name>
</gene>
<feature type="region of interest" description="Disordered" evidence="2">
    <location>
        <begin position="647"/>
        <end position="678"/>
    </location>
</feature>
<proteinExistence type="predicted"/>
<keyword evidence="3" id="KW-0067">ATP-binding</keyword>
<dbReference type="EMBL" id="JAUOQI010000008">
    <property type="protein sequence ID" value="MDO6578220.1"/>
    <property type="molecule type" value="Genomic_DNA"/>
</dbReference>
<dbReference type="RefSeq" id="WP_063458302.1">
    <property type="nucleotide sequence ID" value="NZ_CP015346.1"/>
</dbReference>
<protein>
    <submittedName>
        <fullName evidence="3">ATP-binding protein</fullName>
    </submittedName>
</protein>
<feature type="compositionally biased region" description="Basic and acidic residues" evidence="2">
    <location>
        <begin position="713"/>
        <end position="731"/>
    </location>
</feature>
<dbReference type="Proteomes" id="UP001170717">
    <property type="component" value="Unassembled WGS sequence"/>
</dbReference>
<dbReference type="GO" id="GO:0005524">
    <property type="term" value="F:ATP binding"/>
    <property type="evidence" value="ECO:0007669"/>
    <property type="project" value="UniProtKB-KW"/>
</dbReference>
<reference evidence="3" key="1">
    <citation type="submission" date="2023-07" db="EMBL/GenBank/DDBJ databases">
        <title>Genome content predicts the carbon catabolic preferences of heterotrophic bacteria.</title>
        <authorList>
            <person name="Gralka M."/>
        </authorList>
    </citation>
    <scope>NUCLEOTIDE SEQUENCE</scope>
    <source>
        <strain evidence="3">F2M12</strain>
    </source>
</reference>
<dbReference type="InterPro" id="IPR021979">
    <property type="entry name" value="DUF3584"/>
</dbReference>
<evidence type="ECO:0000256" key="1">
    <source>
        <dbReference type="SAM" id="Coils"/>
    </source>
</evidence>
<feature type="compositionally biased region" description="Basic and acidic residues" evidence="2">
    <location>
        <begin position="665"/>
        <end position="678"/>
    </location>
</feature>